<evidence type="ECO:0000256" key="2">
    <source>
        <dbReference type="ARBA" id="ARBA00008896"/>
    </source>
</evidence>
<dbReference type="SUPFAM" id="SSF53671">
    <property type="entry name" value="Aspartate/ornithine carbamoyltransferase"/>
    <property type="match status" value="1"/>
</dbReference>
<dbReference type="NCBIfam" id="NF002032">
    <property type="entry name" value="PRK00856.1"/>
    <property type="match status" value="1"/>
</dbReference>
<keyword evidence="5" id="KW-0665">Pyrimidine biosynthesis</keyword>
<dbReference type="EC" id="2.1.3.2" evidence="3"/>
<dbReference type="PRINTS" id="PR00101">
    <property type="entry name" value="ATCASE"/>
</dbReference>
<dbReference type="GO" id="GO:0004070">
    <property type="term" value="F:aspartate carbamoyltransferase activity"/>
    <property type="evidence" value="ECO:0007669"/>
    <property type="project" value="UniProtKB-EC"/>
</dbReference>
<dbReference type="InterPro" id="IPR002082">
    <property type="entry name" value="Asp_carbamoyltransf"/>
</dbReference>
<evidence type="ECO:0000313" key="12">
    <source>
        <dbReference type="Proteomes" id="UP000244803"/>
    </source>
</evidence>
<sequence length="378" mass="43122">MSKYLRDPWVALGAGTATVTALYALSCVPWVRKKLNELGFFGEDPVYDYLDSLNRKVAQTLHNKSLIGVDDLSVPQIQCIFEMAEFFRIKMKRNRRFKYLTDKLMTTLFYEPSTRTRCSFESAMLKLGGKVVTVSDVTSSSVKGETLEDSVRVLSSYCDLVVIRHPENNALQRVKHHSLVPLINAGDGSGEHPTQALLDVYTLSMYFPLFGSPDKEFTVCLMGDLKYARTTHSLVRLLSRFNVVLKYVAVPSLQMPTQIQREVEQNFAKYNIPDLAYPRQTSFNKLPDALENVDAIYVTRVQRERMTDAEYKTAKDAFKLDKSVMSKLPKHVKILHPLPRVDEISTEIDSDERCVFFQQAQNGLYIRMALLYLILNSS</sequence>
<evidence type="ECO:0000259" key="10">
    <source>
        <dbReference type="Pfam" id="PF02729"/>
    </source>
</evidence>
<dbReference type="GO" id="GO:0006207">
    <property type="term" value="P:'de novo' pyrimidine nucleobase biosynthetic process"/>
    <property type="evidence" value="ECO:0007669"/>
    <property type="project" value="InterPro"/>
</dbReference>
<comment type="function">
    <text evidence="6">Catalyzes the condensation of carbamoyl phosphate and aspartate to form carbamoyl aspartate and inorganic phosphate, the committed step in the de novo pyrimidine nucleotide biosynthesis pathway.</text>
</comment>
<evidence type="ECO:0000313" key="11">
    <source>
        <dbReference type="EMBL" id="UKJ87913.1"/>
    </source>
</evidence>
<dbReference type="Pfam" id="PF02729">
    <property type="entry name" value="OTCace_N"/>
    <property type="match status" value="1"/>
</dbReference>
<comment type="catalytic activity">
    <reaction evidence="7">
        <text>carbamoyl phosphate + L-aspartate = N-carbamoyl-L-aspartate + phosphate + H(+)</text>
        <dbReference type="Rhea" id="RHEA:20013"/>
        <dbReference type="ChEBI" id="CHEBI:15378"/>
        <dbReference type="ChEBI" id="CHEBI:29991"/>
        <dbReference type="ChEBI" id="CHEBI:32814"/>
        <dbReference type="ChEBI" id="CHEBI:43474"/>
        <dbReference type="ChEBI" id="CHEBI:58228"/>
        <dbReference type="EC" id="2.1.3.2"/>
    </reaction>
</comment>
<dbReference type="InterPro" id="IPR006132">
    <property type="entry name" value="Asp/Orn_carbamoyltranf_P-bd"/>
</dbReference>
<dbReference type="InterPro" id="IPR036901">
    <property type="entry name" value="Asp/Orn_carbamoylTrfase_sf"/>
</dbReference>
<comment type="pathway">
    <text evidence="1">Pyrimidine metabolism; UMP biosynthesis via de novo pathway; (S)-dihydroorotate from bicarbonate: step 2/3.</text>
</comment>
<evidence type="ECO:0000256" key="7">
    <source>
        <dbReference type="ARBA" id="ARBA00048859"/>
    </source>
</evidence>
<dbReference type="GO" id="GO:0016597">
    <property type="term" value="F:amino acid binding"/>
    <property type="evidence" value="ECO:0007669"/>
    <property type="project" value="InterPro"/>
</dbReference>
<dbReference type="PANTHER" id="PTHR45753:SF6">
    <property type="entry name" value="ASPARTATE CARBAMOYLTRANSFERASE"/>
    <property type="match status" value="1"/>
</dbReference>
<evidence type="ECO:0000256" key="1">
    <source>
        <dbReference type="ARBA" id="ARBA00004852"/>
    </source>
</evidence>
<dbReference type="GO" id="GO:0006520">
    <property type="term" value="P:amino acid metabolic process"/>
    <property type="evidence" value="ECO:0007669"/>
    <property type="project" value="InterPro"/>
</dbReference>
<accession>A0A976M3X7</accession>
<proteinExistence type="inferred from homology"/>
<dbReference type="OrthoDB" id="1924069at2759"/>
<dbReference type="PROSITE" id="PS00097">
    <property type="entry name" value="CARBAMOYLTRANSFERASE"/>
    <property type="match status" value="1"/>
</dbReference>
<dbReference type="Proteomes" id="UP000244803">
    <property type="component" value="Chromosome 1"/>
</dbReference>
<gene>
    <name evidence="11" type="ORF">MACJ_000355</name>
</gene>
<dbReference type="InterPro" id="IPR006130">
    <property type="entry name" value="Asp/Orn_carbamoylTrfase"/>
</dbReference>
<evidence type="ECO:0000256" key="3">
    <source>
        <dbReference type="ARBA" id="ARBA00013008"/>
    </source>
</evidence>
<evidence type="ECO:0000259" key="9">
    <source>
        <dbReference type="Pfam" id="PF00185"/>
    </source>
</evidence>
<organism evidence="11 12">
    <name type="scientific">Theileria orientalis</name>
    <dbReference type="NCBI Taxonomy" id="68886"/>
    <lineage>
        <taxon>Eukaryota</taxon>
        <taxon>Sar</taxon>
        <taxon>Alveolata</taxon>
        <taxon>Apicomplexa</taxon>
        <taxon>Aconoidasida</taxon>
        <taxon>Piroplasmida</taxon>
        <taxon>Theileriidae</taxon>
        <taxon>Theileria</taxon>
    </lineage>
</organism>
<dbReference type="AlphaFoldDB" id="A0A976M3X7"/>
<dbReference type="EMBL" id="CP056065">
    <property type="protein sequence ID" value="UKJ87913.1"/>
    <property type="molecule type" value="Genomic_DNA"/>
</dbReference>
<dbReference type="FunFam" id="3.40.50.1370:FF:000002">
    <property type="entry name" value="Aspartate carbamoyltransferase 2"/>
    <property type="match status" value="1"/>
</dbReference>
<evidence type="ECO:0000256" key="5">
    <source>
        <dbReference type="ARBA" id="ARBA00022975"/>
    </source>
</evidence>
<name>A0A976M3X7_THEOR</name>
<reference evidence="11" key="1">
    <citation type="submission" date="2022-07" db="EMBL/GenBank/DDBJ databases">
        <title>Evaluation of T. orientalis genome assembly methods using nanopore sequencing and analysis of variation between genomes.</title>
        <authorList>
            <person name="Yam J."/>
            <person name="Micallef M.L."/>
            <person name="Liu M."/>
            <person name="Djordjevic S.P."/>
            <person name="Bogema D.R."/>
            <person name="Jenkins C."/>
        </authorList>
    </citation>
    <scope>NUCLEOTIDE SEQUENCE</scope>
    <source>
        <strain evidence="11">Fish Creek</strain>
    </source>
</reference>
<dbReference type="Gene3D" id="3.40.50.1370">
    <property type="entry name" value="Aspartate/ornithine carbamoyltransferase"/>
    <property type="match status" value="2"/>
</dbReference>
<evidence type="ECO:0000256" key="6">
    <source>
        <dbReference type="ARBA" id="ARBA00043884"/>
    </source>
</evidence>
<comment type="similarity">
    <text evidence="2">Belongs to the aspartate/ornithine carbamoyltransferase superfamily. ATCase family.</text>
</comment>
<dbReference type="InterPro" id="IPR006131">
    <property type="entry name" value="Asp_carbamoyltransf_Asp/Orn-bd"/>
</dbReference>
<dbReference type="GO" id="GO:0006221">
    <property type="term" value="P:pyrimidine nucleotide biosynthetic process"/>
    <property type="evidence" value="ECO:0007669"/>
    <property type="project" value="UniProtKB-KW"/>
</dbReference>
<keyword evidence="4 8" id="KW-0808">Transferase</keyword>
<evidence type="ECO:0000256" key="8">
    <source>
        <dbReference type="RuleBase" id="RU003634"/>
    </source>
</evidence>
<dbReference type="PANTHER" id="PTHR45753">
    <property type="entry name" value="ORNITHINE CARBAMOYLTRANSFERASE, MITOCHONDRIAL"/>
    <property type="match status" value="1"/>
</dbReference>
<evidence type="ECO:0000256" key="4">
    <source>
        <dbReference type="ARBA" id="ARBA00022679"/>
    </source>
</evidence>
<feature type="domain" description="Aspartate/ornithine carbamoyltransferase carbamoyl-P binding" evidence="10">
    <location>
        <begin position="64"/>
        <end position="203"/>
    </location>
</feature>
<feature type="domain" description="Aspartate/ornithine carbamoyltransferase Asp/Orn-binding" evidence="9">
    <location>
        <begin position="216"/>
        <end position="373"/>
    </location>
</feature>
<dbReference type="PRINTS" id="PR00100">
    <property type="entry name" value="AOTCASE"/>
</dbReference>
<protein>
    <recommendedName>
        <fullName evidence="3">aspartate carbamoyltransferase</fullName>
        <ecNumber evidence="3">2.1.3.2</ecNumber>
    </recommendedName>
</protein>
<dbReference type="NCBIfam" id="TIGR00670">
    <property type="entry name" value="asp_carb_tr"/>
    <property type="match status" value="1"/>
</dbReference>
<dbReference type="Pfam" id="PF00185">
    <property type="entry name" value="OTCace"/>
    <property type="match status" value="1"/>
</dbReference>